<feature type="chain" id="PRO_5008270319" description="Chitin-binding type-2 domain-containing protein" evidence="1">
    <location>
        <begin position="22"/>
        <end position="165"/>
    </location>
</feature>
<keyword evidence="4" id="KW-1185">Reference proteome</keyword>
<organism evidence="3 4">
    <name type="scientific">Cyphomyrmex costatus</name>
    <dbReference type="NCBI Taxonomy" id="456900"/>
    <lineage>
        <taxon>Eukaryota</taxon>
        <taxon>Metazoa</taxon>
        <taxon>Ecdysozoa</taxon>
        <taxon>Arthropoda</taxon>
        <taxon>Hexapoda</taxon>
        <taxon>Insecta</taxon>
        <taxon>Pterygota</taxon>
        <taxon>Neoptera</taxon>
        <taxon>Endopterygota</taxon>
        <taxon>Hymenoptera</taxon>
        <taxon>Apocrita</taxon>
        <taxon>Aculeata</taxon>
        <taxon>Formicoidea</taxon>
        <taxon>Formicidae</taxon>
        <taxon>Myrmicinae</taxon>
        <taxon>Cyphomyrmex</taxon>
    </lineage>
</organism>
<gene>
    <name evidence="3" type="ORF">ALC62_00213</name>
</gene>
<feature type="signal peptide" evidence="1">
    <location>
        <begin position="1"/>
        <end position="21"/>
    </location>
</feature>
<keyword evidence="1" id="KW-0732">Signal</keyword>
<dbReference type="InterPro" id="IPR036508">
    <property type="entry name" value="Chitin-bd_dom_sf"/>
</dbReference>
<dbReference type="Pfam" id="PF01607">
    <property type="entry name" value="CBM_14"/>
    <property type="match status" value="2"/>
</dbReference>
<reference evidence="3 4" key="1">
    <citation type="submission" date="2016-03" db="EMBL/GenBank/DDBJ databases">
        <title>Cyphomyrmex costatus WGS genome.</title>
        <authorList>
            <person name="Nygaard S."/>
            <person name="Hu H."/>
            <person name="Boomsma J."/>
            <person name="Zhang G."/>
        </authorList>
    </citation>
    <scope>NUCLEOTIDE SEQUENCE [LARGE SCALE GENOMIC DNA]</scope>
    <source>
        <strain evidence="3">MS0001</strain>
        <tissue evidence="3">Whole body</tissue>
    </source>
</reference>
<sequence>TGIYVTILTILAFWVNNEVIAKEVQLWKEEFYEDGIPTQCPFLEKGNATNIPHEFDCTKFYKCHFGRRVLIECPLIEGSDNVRLHYDRHKQVCDWPWLADCINCPSRDKNGNWPQSKLPRESQNCSTYNVCVNGEKHLYICRPPTCFSRTCQRCVVDRLGGNCDL</sequence>
<protein>
    <recommendedName>
        <fullName evidence="2">Chitin-binding type-2 domain-containing protein</fullName>
    </recommendedName>
</protein>
<dbReference type="SMART" id="SM00494">
    <property type="entry name" value="ChtBD2"/>
    <property type="match status" value="2"/>
</dbReference>
<feature type="domain" description="Chitin-binding type-2" evidence="2">
    <location>
        <begin position="37"/>
        <end position="103"/>
    </location>
</feature>
<name>A0A195D7C4_9HYME</name>
<evidence type="ECO:0000313" key="3">
    <source>
        <dbReference type="EMBL" id="KYN08757.1"/>
    </source>
</evidence>
<dbReference type="GO" id="GO:0008061">
    <property type="term" value="F:chitin binding"/>
    <property type="evidence" value="ECO:0007669"/>
    <property type="project" value="InterPro"/>
</dbReference>
<evidence type="ECO:0000256" key="1">
    <source>
        <dbReference type="SAM" id="SignalP"/>
    </source>
</evidence>
<dbReference type="PROSITE" id="PS50940">
    <property type="entry name" value="CHIT_BIND_II"/>
    <property type="match status" value="1"/>
</dbReference>
<dbReference type="GO" id="GO:0005576">
    <property type="term" value="C:extracellular region"/>
    <property type="evidence" value="ECO:0007669"/>
    <property type="project" value="InterPro"/>
</dbReference>
<dbReference type="Gene3D" id="2.170.140.10">
    <property type="entry name" value="Chitin binding domain"/>
    <property type="match status" value="1"/>
</dbReference>
<evidence type="ECO:0000259" key="2">
    <source>
        <dbReference type="PROSITE" id="PS50940"/>
    </source>
</evidence>
<dbReference type="InterPro" id="IPR002557">
    <property type="entry name" value="Chitin-bd_dom"/>
</dbReference>
<dbReference type="EMBL" id="KQ976749">
    <property type="protein sequence ID" value="KYN08757.1"/>
    <property type="molecule type" value="Genomic_DNA"/>
</dbReference>
<dbReference type="AlphaFoldDB" id="A0A195D7C4"/>
<proteinExistence type="predicted"/>
<evidence type="ECO:0000313" key="4">
    <source>
        <dbReference type="Proteomes" id="UP000078542"/>
    </source>
</evidence>
<dbReference type="STRING" id="456900.A0A195D7C4"/>
<accession>A0A195D7C4</accession>
<dbReference type="Proteomes" id="UP000078542">
    <property type="component" value="Unassembled WGS sequence"/>
</dbReference>
<feature type="non-terminal residue" evidence="3">
    <location>
        <position position="1"/>
    </location>
</feature>
<dbReference type="SUPFAM" id="SSF57625">
    <property type="entry name" value="Invertebrate chitin-binding proteins"/>
    <property type="match status" value="2"/>
</dbReference>